<accession>A0A2C8FF42</accession>
<keyword evidence="3" id="KW-1185">Reference proteome</keyword>
<protein>
    <recommendedName>
        <fullName evidence="1">LA2681-like HEPN domain-containing protein</fullName>
    </recommendedName>
</protein>
<reference evidence="3" key="1">
    <citation type="submission" date="2017-09" db="EMBL/GenBank/DDBJ databases">
        <authorList>
            <person name="Regsiter A."/>
            <person name="William W."/>
        </authorList>
    </citation>
    <scope>NUCLEOTIDE SEQUENCE [LARGE SCALE GENOMIC DNA]</scope>
    <source>
        <strain evidence="3">500-1</strain>
    </source>
</reference>
<name>A0A2C8FF42_9BACT</name>
<evidence type="ECO:0000259" key="1">
    <source>
        <dbReference type="Pfam" id="PF18733"/>
    </source>
</evidence>
<organism evidence="2 3">
    <name type="scientific">Pseudodesulfovibrio profundus</name>
    <dbReference type="NCBI Taxonomy" id="57320"/>
    <lineage>
        <taxon>Bacteria</taxon>
        <taxon>Pseudomonadati</taxon>
        <taxon>Thermodesulfobacteriota</taxon>
        <taxon>Desulfovibrionia</taxon>
        <taxon>Desulfovibrionales</taxon>
        <taxon>Desulfovibrionaceae</taxon>
    </lineage>
</organism>
<sequence>MCDLSERCDAAIESRSQEKIDLCIEEIQLLAESNKGSLAKAQLSYYLGNLFNAKSDLSNERTHLMNGPRPVNLMKALEHRRKSFNLSREKEDVLHELCQVNLSNSYFSMCRYVESLELLDGYSFENNESKYVGLCRQIFLLDQIEPMLDDDGHAEQFAMRRLDLFNRMYDERKEIQHPGVLRYISAEENVKYNEKLTFFFKDTKRIEALSEKPSYSPDEMSYREWCLENRLFLNPLNIISDLWIADRDILQFPSYMVELNEGPYLAASFSSIKREYCFARFLCYDGLFGHHPGYEENWLFFTNTGDEPSYGGDIEKLKVACRLAYSVCDKLLTLLVFYVSGEKKKVYFRPREIKKIMKNQQAHPALEALFWLSSEFGTDEKYDTGFLSELYSFRNDLEHNYVRVCEGGSSPWDSSSDYARTVTREELIDFTFLSLSTARSALFYLTFFVKSQEEQVEKSGYYLPNPVPYV</sequence>
<dbReference type="AlphaFoldDB" id="A0A2C8FF42"/>
<gene>
    <name evidence="2" type="ORF">DPRO_3602</name>
</gene>
<evidence type="ECO:0000313" key="3">
    <source>
        <dbReference type="Proteomes" id="UP000219215"/>
    </source>
</evidence>
<proteinExistence type="predicted"/>
<dbReference type="Proteomes" id="UP000219215">
    <property type="component" value="Chromosome DPRO"/>
</dbReference>
<dbReference type="InterPro" id="IPR040826">
    <property type="entry name" value="HEPN_LA2681"/>
</dbReference>
<dbReference type="KEGG" id="pprf:DPRO_3602"/>
<evidence type="ECO:0000313" key="2">
    <source>
        <dbReference type="EMBL" id="SOB60518.1"/>
    </source>
</evidence>
<dbReference type="Pfam" id="PF18733">
    <property type="entry name" value="HEPN_LA2681"/>
    <property type="match status" value="1"/>
</dbReference>
<feature type="domain" description="LA2681-like HEPN" evidence="1">
    <location>
        <begin position="257"/>
        <end position="451"/>
    </location>
</feature>
<dbReference type="EMBL" id="LT907975">
    <property type="protein sequence ID" value="SOB60518.1"/>
    <property type="molecule type" value="Genomic_DNA"/>
</dbReference>